<reference evidence="2" key="1">
    <citation type="journal article" date="2019" name="BMC Genomics">
        <title>A new reference genome for Sorghum bicolor reveals high levels of sequence similarity between sweet and grain genotypes: implications for the genetics of sugar metabolism.</title>
        <authorList>
            <person name="Cooper E.A."/>
            <person name="Brenton Z.W."/>
            <person name="Flinn B.S."/>
            <person name="Jenkins J."/>
            <person name="Shu S."/>
            <person name="Flowers D."/>
            <person name="Luo F."/>
            <person name="Wang Y."/>
            <person name="Xia P."/>
            <person name="Barry K."/>
            <person name="Daum C."/>
            <person name="Lipzen A."/>
            <person name="Yoshinaga Y."/>
            <person name="Schmutz J."/>
            <person name="Saski C."/>
            <person name="Vermerris W."/>
            <person name="Kresovich S."/>
        </authorList>
    </citation>
    <scope>NUCLEOTIDE SEQUENCE</scope>
</reference>
<evidence type="ECO:0000313" key="3">
    <source>
        <dbReference type="Proteomes" id="UP000807115"/>
    </source>
</evidence>
<evidence type="ECO:0000313" key="2">
    <source>
        <dbReference type="EMBL" id="KAG0534191.1"/>
    </source>
</evidence>
<evidence type="ECO:0000256" key="1">
    <source>
        <dbReference type="SAM" id="Phobius"/>
    </source>
</evidence>
<protein>
    <submittedName>
        <fullName evidence="2">Uncharacterized protein</fullName>
    </submittedName>
</protein>
<sequence length="55" mass="6386">MYHVFPRSLLQAKGWKSHLMSRKMQHFILSMIPVIIFIPILFPEKSGTSPVSEMV</sequence>
<keyword evidence="1" id="KW-0472">Membrane</keyword>
<reference evidence="2" key="2">
    <citation type="submission" date="2020-10" db="EMBL/GenBank/DDBJ databases">
        <authorList>
            <person name="Cooper E.A."/>
            <person name="Brenton Z.W."/>
            <person name="Flinn B.S."/>
            <person name="Jenkins J."/>
            <person name="Shu S."/>
            <person name="Flowers D."/>
            <person name="Luo F."/>
            <person name="Wang Y."/>
            <person name="Xia P."/>
            <person name="Barry K."/>
            <person name="Daum C."/>
            <person name="Lipzen A."/>
            <person name="Yoshinaga Y."/>
            <person name="Schmutz J."/>
            <person name="Saski C."/>
            <person name="Vermerris W."/>
            <person name="Kresovich S."/>
        </authorList>
    </citation>
    <scope>NUCLEOTIDE SEQUENCE</scope>
</reference>
<dbReference type="Proteomes" id="UP000807115">
    <property type="component" value="Chromosome 4"/>
</dbReference>
<keyword evidence="1" id="KW-1133">Transmembrane helix</keyword>
<gene>
    <name evidence="2" type="ORF">BDA96_04G258400</name>
</gene>
<feature type="transmembrane region" description="Helical" evidence="1">
    <location>
        <begin position="26"/>
        <end position="42"/>
    </location>
</feature>
<organism evidence="2 3">
    <name type="scientific">Sorghum bicolor</name>
    <name type="common">Sorghum</name>
    <name type="synonym">Sorghum vulgare</name>
    <dbReference type="NCBI Taxonomy" id="4558"/>
    <lineage>
        <taxon>Eukaryota</taxon>
        <taxon>Viridiplantae</taxon>
        <taxon>Streptophyta</taxon>
        <taxon>Embryophyta</taxon>
        <taxon>Tracheophyta</taxon>
        <taxon>Spermatophyta</taxon>
        <taxon>Magnoliopsida</taxon>
        <taxon>Liliopsida</taxon>
        <taxon>Poales</taxon>
        <taxon>Poaceae</taxon>
        <taxon>PACMAD clade</taxon>
        <taxon>Panicoideae</taxon>
        <taxon>Andropogonodae</taxon>
        <taxon>Andropogoneae</taxon>
        <taxon>Sorghinae</taxon>
        <taxon>Sorghum</taxon>
    </lineage>
</organism>
<proteinExistence type="predicted"/>
<dbReference type="EMBL" id="CM027683">
    <property type="protein sequence ID" value="KAG0534191.1"/>
    <property type="molecule type" value="Genomic_DNA"/>
</dbReference>
<keyword evidence="1" id="KW-0812">Transmembrane</keyword>
<name>A0A921ULP0_SORBI</name>
<comment type="caution">
    <text evidence="2">The sequence shown here is derived from an EMBL/GenBank/DDBJ whole genome shotgun (WGS) entry which is preliminary data.</text>
</comment>
<dbReference type="AlphaFoldDB" id="A0A921ULP0"/>
<accession>A0A921ULP0</accession>